<keyword evidence="2" id="KW-0813">Transport</keyword>
<organism evidence="4 5">
    <name type="scientific">Leptotrombidium deliense</name>
    <dbReference type="NCBI Taxonomy" id="299467"/>
    <lineage>
        <taxon>Eukaryota</taxon>
        <taxon>Metazoa</taxon>
        <taxon>Ecdysozoa</taxon>
        <taxon>Arthropoda</taxon>
        <taxon>Chelicerata</taxon>
        <taxon>Arachnida</taxon>
        <taxon>Acari</taxon>
        <taxon>Acariformes</taxon>
        <taxon>Trombidiformes</taxon>
        <taxon>Prostigmata</taxon>
        <taxon>Anystina</taxon>
        <taxon>Parasitengona</taxon>
        <taxon>Trombiculoidea</taxon>
        <taxon>Trombiculidae</taxon>
        <taxon>Leptotrombidium</taxon>
    </lineage>
</organism>
<comment type="function">
    <text evidence="1 2">Acts as an adapter for the XPO1/CRM1-mediated export of the 60S ribosomal subunit.</text>
</comment>
<dbReference type="EMBL" id="NCKV01016759">
    <property type="protein sequence ID" value="RWS20575.1"/>
    <property type="molecule type" value="Genomic_DNA"/>
</dbReference>
<protein>
    <recommendedName>
        <fullName evidence="2">60S ribosomal export protein NMD3</fullName>
    </recommendedName>
</protein>
<dbReference type="STRING" id="299467.A0A443RZ83"/>
<dbReference type="Pfam" id="PF04981">
    <property type="entry name" value="NMD3"/>
    <property type="match status" value="1"/>
</dbReference>
<sequence length="73" mass="8073">MEYDGSSFTQTAVQICCCECGLLIDPNPSNTCVNCLKSRVDITDGIQKQVILYFCRGCERLVSNAVLINKFCS</sequence>
<dbReference type="PANTHER" id="PTHR12746">
    <property type="entry name" value="NONSENSE-MEDIATED MRNA DECAY PROTEIN 3"/>
    <property type="match status" value="1"/>
</dbReference>
<dbReference type="GO" id="GO:0005634">
    <property type="term" value="C:nucleus"/>
    <property type="evidence" value="ECO:0007669"/>
    <property type="project" value="UniProtKB-SubCell"/>
</dbReference>
<keyword evidence="2" id="KW-0539">Nucleus</keyword>
<dbReference type="GO" id="GO:0015031">
    <property type="term" value="P:protein transport"/>
    <property type="evidence" value="ECO:0007669"/>
    <property type="project" value="UniProtKB-KW"/>
</dbReference>
<evidence type="ECO:0000256" key="1">
    <source>
        <dbReference type="ARBA" id="ARBA00002269"/>
    </source>
</evidence>
<dbReference type="InterPro" id="IPR039768">
    <property type="entry name" value="Nmd3"/>
</dbReference>
<feature type="domain" description="Nmd3 N-terminal" evidence="3">
    <location>
        <begin position="17"/>
        <end position="63"/>
    </location>
</feature>
<dbReference type="GO" id="GO:0005737">
    <property type="term" value="C:cytoplasm"/>
    <property type="evidence" value="ECO:0007669"/>
    <property type="project" value="UniProtKB-SubCell"/>
</dbReference>
<gene>
    <name evidence="4" type="ORF">B4U80_01074</name>
</gene>
<comment type="subcellular location">
    <subcellularLocation>
        <location evidence="2">Cytoplasm</location>
    </subcellularLocation>
    <subcellularLocation>
        <location evidence="2">Nucleus</location>
    </subcellularLocation>
</comment>
<comment type="caution">
    <text evidence="4">The sequence shown here is derived from an EMBL/GenBank/DDBJ whole genome shotgun (WGS) entry which is preliminary data.</text>
</comment>
<dbReference type="Proteomes" id="UP000288716">
    <property type="component" value="Unassembled WGS sequence"/>
</dbReference>
<dbReference type="GO" id="GO:0000055">
    <property type="term" value="P:ribosomal large subunit export from nucleus"/>
    <property type="evidence" value="ECO:0007669"/>
    <property type="project" value="TreeGrafter"/>
</dbReference>
<evidence type="ECO:0000259" key="3">
    <source>
        <dbReference type="Pfam" id="PF04981"/>
    </source>
</evidence>
<dbReference type="VEuPathDB" id="VectorBase:LDEU011465"/>
<dbReference type="AlphaFoldDB" id="A0A443RZ83"/>
<evidence type="ECO:0000256" key="2">
    <source>
        <dbReference type="RuleBase" id="RU364108"/>
    </source>
</evidence>
<keyword evidence="2" id="KW-0963">Cytoplasm</keyword>
<dbReference type="GO" id="GO:0043023">
    <property type="term" value="F:ribosomal large subunit binding"/>
    <property type="evidence" value="ECO:0007669"/>
    <property type="project" value="InterPro"/>
</dbReference>
<accession>A0A443RZ83</accession>
<reference evidence="4 5" key="1">
    <citation type="journal article" date="2018" name="Gigascience">
        <title>Genomes of trombidid mites reveal novel predicted allergens and laterally-transferred genes associated with secondary metabolism.</title>
        <authorList>
            <person name="Dong X."/>
            <person name="Chaisiri K."/>
            <person name="Xia D."/>
            <person name="Armstrong S.D."/>
            <person name="Fang Y."/>
            <person name="Donnelly M.J."/>
            <person name="Kadowaki T."/>
            <person name="McGarry J.W."/>
            <person name="Darby A.C."/>
            <person name="Makepeace B.L."/>
        </authorList>
    </citation>
    <scope>NUCLEOTIDE SEQUENCE [LARGE SCALE GENOMIC DNA]</scope>
    <source>
        <strain evidence="4">UoL-UT</strain>
    </source>
</reference>
<keyword evidence="5" id="KW-1185">Reference proteome</keyword>
<proteinExistence type="inferred from homology"/>
<keyword evidence="2" id="KW-0653">Protein transport</keyword>
<evidence type="ECO:0000313" key="4">
    <source>
        <dbReference type="EMBL" id="RWS20575.1"/>
    </source>
</evidence>
<dbReference type="OrthoDB" id="203821at2759"/>
<comment type="similarity">
    <text evidence="2">Belongs to the NMD3 family.</text>
</comment>
<dbReference type="PANTHER" id="PTHR12746:SF2">
    <property type="entry name" value="60S RIBOSOMAL EXPORT PROTEIN NMD3"/>
    <property type="match status" value="1"/>
</dbReference>
<name>A0A443RZ83_9ACAR</name>
<evidence type="ECO:0000313" key="5">
    <source>
        <dbReference type="Proteomes" id="UP000288716"/>
    </source>
</evidence>
<dbReference type="InterPro" id="IPR007064">
    <property type="entry name" value="Nmd3_N"/>
</dbReference>